<feature type="transmembrane region" description="Helical" evidence="4">
    <location>
        <begin position="111"/>
        <end position="130"/>
    </location>
</feature>
<dbReference type="Gene3D" id="1.20.1250.20">
    <property type="entry name" value="MFS general substrate transporter like domains"/>
    <property type="match status" value="2"/>
</dbReference>
<dbReference type="InterPro" id="IPR036259">
    <property type="entry name" value="MFS_trans_sf"/>
</dbReference>
<feature type="transmembrane region" description="Helical" evidence="4">
    <location>
        <begin position="71"/>
        <end position="91"/>
    </location>
</feature>
<keyword evidence="4" id="KW-0472">Membrane</keyword>
<feature type="transmembrane region" description="Helical" evidence="4">
    <location>
        <begin position="232"/>
        <end position="251"/>
    </location>
</feature>
<feature type="transmembrane region" description="Helical" evidence="4">
    <location>
        <begin position="168"/>
        <end position="187"/>
    </location>
</feature>
<organism evidence="6 7">
    <name type="scientific">Leucocoprinus leucothites</name>
    <dbReference type="NCBI Taxonomy" id="201217"/>
    <lineage>
        <taxon>Eukaryota</taxon>
        <taxon>Fungi</taxon>
        <taxon>Dikarya</taxon>
        <taxon>Basidiomycota</taxon>
        <taxon>Agaricomycotina</taxon>
        <taxon>Agaricomycetes</taxon>
        <taxon>Agaricomycetidae</taxon>
        <taxon>Agaricales</taxon>
        <taxon>Agaricineae</taxon>
        <taxon>Agaricaceae</taxon>
        <taxon>Leucocoprinus</taxon>
    </lineage>
</organism>
<evidence type="ECO:0000313" key="6">
    <source>
        <dbReference type="EMBL" id="KAF5344207.1"/>
    </source>
</evidence>
<feature type="transmembrane region" description="Helical" evidence="4">
    <location>
        <begin position="401"/>
        <end position="419"/>
    </location>
</feature>
<feature type="transmembrane region" description="Helical" evidence="4">
    <location>
        <begin position="199"/>
        <end position="220"/>
    </location>
</feature>
<feature type="transmembrane region" description="Helical" evidence="4">
    <location>
        <begin position="278"/>
        <end position="301"/>
    </location>
</feature>
<reference evidence="6 7" key="1">
    <citation type="journal article" date="2020" name="ISME J.">
        <title>Uncovering the hidden diversity of litter-decomposition mechanisms in mushroom-forming fungi.</title>
        <authorList>
            <person name="Floudas D."/>
            <person name="Bentzer J."/>
            <person name="Ahren D."/>
            <person name="Johansson T."/>
            <person name="Persson P."/>
            <person name="Tunlid A."/>
        </authorList>
    </citation>
    <scope>NUCLEOTIDE SEQUENCE [LARGE SCALE GENOMIC DNA]</scope>
    <source>
        <strain evidence="6 7">CBS 146.42</strain>
    </source>
</reference>
<dbReference type="GO" id="GO:0022857">
    <property type="term" value="F:transmembrane transporter activity"/>
    <property type="evidence" value="ECO:0007669"/>
    <property type="project" value="InterPro"/>
</dbReference>
<feature type="transmembrane region" description="Helical" evidence="4">
    <location>
        <begin position="439"/>
        <end position="461"/>
    </location>
</feature>
<sequence>MPSPIRLVEVPPASFRSLPPAKPHDSPTQSTMHTPATLSLEHSQIIDEVEYVIVSPSEETITEEESNKGPWLIVIGTWLVQFCTYGYVSAFGVYQDHYTREFLPNRSPSEISWIGSVQLFLQYALGVVVGRIYDLGYFHYLIGVGTILQTVSLFMLSLTRPHHYPEIFLAQAVGMGLGQAMLFLPSLSIVSHHFKRRRAMATGVAVSGASVGGIVWPIILNQASRKLDFPNAIRISAAILCTFLVLANSLYSIAIPKREAVQVGLQHKPNFRVIRTDWAYLASILSAFCINLGLFFPYFYLQSYALSEGLESSFVLYLLAILNAGSVFGRVLPSFLADKLGVYNVLLPSLYISSGLGFALFGIHTSARLAVFALLYGFWSGSYVSLIPSLLVQLSSDPGELGVRMGIAFSIVAISLLGGTPIEGMFLGADGKSLEWSHPILFCGVIITCGSFGMTISKYLFIRSRRAHSRWV</sequence>
<evidence type="ECO:0000259" key="5">
    <source>
        <dbReference type="PROSITE" id="PS50850"/>
    </source>
</evidence>
<evidence type="ECO:0000256" key="2">
    <source>
        <dbReference type="ARBA" id="ARBA00006727"/>
    </source>
</evidence>
<dbReference type="InterPro" id="IPR020846">
    <property type="entry name" value="MFS_dom"/>
</dbReference>
<evidence type="ECO:0000256" key="1">
    <source>
        <dbReference type="ARBA" id="ARBA00004141"/>
    </source>
</evidence>
<dbReference type="AlphaFoldDB" id="A0A8H5CLW5"/>
<dbReference type="EMBL" id="JAACJO010000070">
    <property type="protein sequence ID" value="KAF5344207.1"/>
    <property type="molecule type" value="Genomic_DNA"/>
</dbReference>
<dbReference type="OrthoDB" id="6499973at2759"/>
<dbReference type="GO" id="GO:0016020">
    <property type="term" value="C:membrane"/>
    <property type="evidence" value="ECO:0007669"/>
    <property type="project" value="UniProtKB-SubCell"/>
</dbReference>
<keyword evidence="4" id="KW-1133">Transmembrane helix</keyword>
<feature type="transmembrane region" description="Helical" evidence="4">
    <location>
        <begin position="369"/>
        <end position="394"/>
    </location>
</feature>
<keyword evidence="7" id="KW-1185">Reference proteome</keyword>
<evidence type="ECO:0000256" key="3">
    <source>
        <dbReference type="SAM" id="MobiDB-lite"/>
    </source>
</evidence>
<evidence type="ECO:0000256" key="4">
    <source>
        <dbReference type="SAM" id="Phobius"/>
    </source>
</evidence>
<feature type="domain" description="Major facilitator superfamily (MFS) profile" evidence="5">
    <location>
        <begin position="279"/>
        <end position="472"/>
    </location>
</feature>
<name>A0A8H5CLW5_9AGAR</name>
<protein>
    <recommendedName>
        <fullName evidence="5">Major facilitator superfamily (MFS) profile domain-containing protein</fullName>
    </recommendedName>
</protein>
<comment type="subcellular location">
    <subcellularLocation>
        <location evidence="1">Membrane</location>
        <topology evidence="1">Multi-pass membrane protein</topology>
    </subcellularLocation>
</comment>
<feature type="transmembrane region" description="Helical" evidence="4">
    <location>
        <begin position="313"/>
        <end position="333"/>
    </location>
</feature>
<dbReference type="InterPro" id="IPR011701">
    <property type="entry name" value="MFS"/>
</dbReference>
<feature type="transmembrane region" description="Helical" evidence="4">
    <location>
        <begin position="345"/>
        <end position="363"/>
    </location>
</feature>
<proteinExistence type="inferred from homology"/>
<gene>
    <name evidence="6" type="ORF">D9756_011324</name>
</gene>
<dbReference type="Proteomes" id="UP000559027">
    <property type="component" value="Unassembled WGS sequence"/>
</dbReference>
<keyword evidence="4" id="KW-0812">Transmembrane</keyword>
<accession>A0A8H5CLW5</accession>
<feature type="transmembrane region" description="Helical" evidence="4">
    <location>
        <begin position="137"/>
        <end position="156"/>
    </location>
</feature>
<dbReference type="PANTHER" id="PTHR11360:SF234">
    <property type="entry name" value="MFS-TYPE TRANSPORTER DBAD-RELATED"/>
    <property type="match status" value="1"/>
</dbReference>
<dbReference type="Pfam" id="PF07690">
    <property type="entry name" value="MFS_1"/>
    <property type="match status" value="1"/>
</dbReference>
<comment type="caution">
    <text evidence="6">The sequence shown here is derived from an EMBL/GenBank/DDBJ whole genome shotgun (WGS) entry which is preliminary data.</text>
</comment>
<dbReference type="PANTHER" id="PTHR11360">
    <property type="entry name" value="MONOCARBOXYLATE TRANSPORTER"/>
    <property type="match status" value="1"/>
</dbReference>
<feature type="region of interest" description="Disordered" evidence="3">
    <location>
        <begin position="14"/>
        <end position="33"/>
    </location>
</feature>
<comment type="similarity">
    <text evidence="2">Belongs to the major facilitator superfamily. Monocarboxylate porter (TC 2.A.1.13) family.</text>
</comment>
<dbReference type="InterPro" id="IPR050327">
    <property type="entry name" value="Proton-linked_MCT"/>
</dbReference>
<evidence type="ECO:0000313" key="7">
    <source>
        <dbReference type="Proteomes" id="UP000559027"/>
    </source>
</evidence>
<dbReference type="SUPFAM" id="SSF103473">
    <property type="entry name" value="MFS general substrate transporter"/>
    <property type="match status" value="1"/>
</dbReference>
<dbReference type="PROSITE" id="PS50850">
    <property type="entry name" value="MFS"/>
    <property type="match status" value="1"/>
</dbReference>